<dbReference type="PROSITE" id="PS50196">
    <property type="entry name" value="RANBD1"/>
    <property type="match status" value="1"/>
</dbReference>
<feature type="region of interest" description="Disordered" evidence="1">
    <location>
        <begin position="314"/>
        <end position="446"/>
    </location>
</feature>
<dbReference type="PANTHER" id="PTHR38697">
    <property type="entry name" value="NUCLEAR PORE COMPLEX PROTEIN SIMILAR TO S. CEREVISIAE NUP2 (EUROFUNG)"/>
    <property type="match status" value="1"/>
</dbReference>
<feature type="compositionally biased region" description="Low complexity" evidence="1">
    <location>
        <begin position="678"/>
        <end position="689"/>
    </location>
</feature>
<gene>
    <name evidence="3" type="ORF">BT67DRAFT_130678</name>
</gene>
<feature type="region of interest" description="Disordered" evidence="1">
    <location>
        <begin position="461"/>
        <end position="585"/>
    </location>
</feature>
<evidence type="ECO:0000259" key="2">
    <source>
        <dbReference type="PROSITE" id="PS50196"/>
    </source>
</evidence>
<accession>A0AAN6URV4</accession>
<feature type="compositionally biased region" description="Pro residues" evidence="1">
    <location>
        <begin position="630"/>
        <end position="646"/>
    </location>
</feature>
<comment type="caution">
    <text evidence="3">The sequence shown here is derived from an EMBL/GenBank/DDBJ whole genome shotgun (WGS) entry which is preliminary data.</text>
</comment>
<feature type="region of interest" description="Disordered" evidence="1">
    <location>
        <begin position="613"/>
        <end position="751"/>
    </location>
</feature>
<feature type="compositionally biased region" description="Polar residues" evidence="1">
    <location>
        <begin position="1046"/>
        <end position="1073"/>
    </location>
</feature>
<feature type="compositionally biased region" description="Polar residues" evidence="1">
    <location>
        <begin position="155"/>
        <end position="173"/>
    </location>
</feature>
<feature type="compositionally biased region" description="Acidic residues" evidence="1">
    <location>
        <begin position="475"/>
        <end position="493"/>
    </location>
</feature>
<dbReference type="SMART" id="SM00160">
    <property type="entry name" value="RanBD"/>
    <property type="match status" value="1"/>
</dbReference>
<dbReference type="EMBL" id="MU853402">
    <property type="protein sequence ID" value="KAK4138062.1"/>
    <property type="molecule type" value="Genomic_DNA"/>
</dbReference>
<proteinExistence type="predicted"/>
<evidence type="ECO:0000313" key="3">
    <source>
        <dbReference type="EMBL" id="KAK4138062.1"/>
    </source>
</evidence>
<feature type="region of interest" description="Disordered" evidence="1">
    <location>
        <begin position="155"/>
        <end position="187"/>
    </location>
</feature>
<feature type="compositionally biased region" description="Low complexity" evidence="1">
    <location>
        <begin position="1099"/>
        <end position="1128"/>
    </location>
</feature>
<keyword evidence="4" id="KW-1185">Reference proteome</keyword>
<name>A0AAN6URV4_9PEZI</name>
<feature type="compositionally biased region" description="Polar residues" evidence="1">
    <location>
        <begin position="350"/>
        <end position="360"/>
    </location>
</feature>
<feature type="compositionally biased region" description="Polar residues" evidence="1">
    <location>
        <begin position="76"/>
        <end position="87"/>
    </location>
</feature>
<feature type="region of interest" description="Disordered" evidence="1">
    <location>
        <begin position="1039"/>
        <end position="1199"/>
    </location>
</feature>
<dbReference type="Pfam" id="PF00638">
    <property type="entry name" value="Ran_BP1"/>
    <property type="match status" value="1"/>
</dbReference>
<feature type="compositionally biased region" description="Basic and acidic residues" evidence="1">
    <location>
        <begin position="539"/>
        <end position="548"/>
    </location>
</feature>
<dbReference type="Gene3D" id="2.30.29.30">
    <property type="entry name" value="Pleckstrin-homology domain (PH domain)/Phosphotyrosine-binding domain (PTB)"/>
    <property type="match status" value="1"/>
</dbReference>
<feature type="compositionally biased region" description="Polar residues" evidence="1">
    <location>
        <begin position="129"/>
        <end position="138"/>
    </location>
</feature>
<feature type="region of interest" description="Disordered" evidence="1">
    <location>
        <begin position="18"/>
        <end position="138"/>
    </location>
</feature>
<evidence type="ECO:0000313" key="4">
    <source>
        <dbReference type="Proteomes" id="UP001304895"/>
    </source>
</evidence>
<feature type="compositionally biased region" description="Polar residues" evidence="1">
    <location>
        <begin position="392"/>
        <end position="423"/>
    </location>
</feature>
<dbReference type="CDD" id="cd13170">
    <property type="entry name" value="RanBD_NUP50"/>
    <property type="match status" value="1"/>
</dbReference>
<feature type="compositionally biased region" description="Polar residues" evidence="1">
    <location>
        <begin position="494"/>
        <end position="512"/>
    </location>
</feature>
<reference evidence="3" key="2">
    <citation type="submission" date="2023-05" db="EMBL/GenBank/DDBJ databases">
        <authorList>
            <consortium name="Lawrence Berkeley National Laboratory"/>
            <person name="Steindorff A."/>
            <person name="Hensen N."/>
            <person name="Bonometti L."/>
            <person name="Westerberg I."/>
            <person name="Brannstrom I.O."/>
            <person name="Guillou S."/>
            <person name="Cros-Aarteil S."/>
            <person name="Calhoun S."/>
            <person name="Haridas S."/>
            <person name="Kuo A."/>
            <person name="Mondo S."/>
            <person name="Pangilinan J."/>
            <person name="Riley R."/>
            <person name="Labutti K."/>
            <person name="Andreopoulos B."/>
            <person name="Lipzen A."/>
            <person name="Chen C."/>
            <person name="Yanf M."/>
            <person name="Daum C."/>
            <person name="Ng V."/>
            <person name="Clum A."/>
            <person name="Ohm R."/>
            <person name="Martin F."/>
            <person name="Silar P."/>
            <person name="Natvig D."/>
            <person name="Lalanne C."/>
            <person name="Gautier V."/>
            <person name="Ament-Velasquez S.L."/>
            <person name="Kruys A."/>
            <person name="Hutchinson M.I."/>
            <person name="Powell A.J."/>
            <person name="Barry K."/>
            <person name="Miller A.N."/>
            <person name="Grigoriev I.V."/>
            <person name="Debuchy R."/>
            <person name="Gladieux P."/>
            <person name="Thoren M.H."/>
            <person name="Johannesson H."/>
        </authorList>
    </citation>
    <scope>NUCLEOTIDE SEQUENCE</scope>
    <source>
        <strain evidence="3">CBS 123565</strain>
    </source>
</reference>
<protein>
    <recommendedName>
        <fullName evidence="2">RanBD1 domain-containing protein</fullName>
    </recommendedName>
</protein>
<reference evidence="3" key="1">
    <citation type="journal article" date="2023" name="Mol. Phylogenet. Evol.">
        <title>Genome-scale phylogeny and comparative genomics of the fungal order Sordariales.</title>
        <authorList>
            <person name="Hensen N."/>
            <person name="Bonometti L."/>
            <person name="Westerberg I."/>
            <person name="Brannstrom I.O."/>
            <person name="Guillou S."/>
            <person name="Cros-Aarteil S."/>
            <person name="Calhoun S."/>
            <person name="Haridas S."/>
            <person name="Kuo A."/>
            <person name="Mondo S."/>
            <person name="Pangilinan J."/>
            <person name="Riley R."/>
            <person name="LaButti K."/>
            <person name="Andreopoulos B."/>
            <person name="Lipzen A."/>
            <person name="Chen C."/>
            <person name="Yan M."/>
            <person name="Daum C."/>
            <person name="Ng V."/>
            <person name="Clum A."/>
            <person name="Steindorff A."/>
            <person name="Ohm R.A."/>
            <person name="Martin F."/>
            <person name="Silar P."/>
            <person name="Natvig D.O."/>
            <person name="Lalanne C."/>
            <person name="Gautier V."/>
            <person name="Ament-Velasquez S.L."/>
            <person name="Kruys A."/>
            <person name="Hutchinson M.I."/>
            <person name="Powell A.J."/>
            <person name="Barry K."/>
            <person name="Miller A.N."/>
            <person name="Grigoriev I.V."/>
            <person name="Debuchy R."/>
            <person name="Gladieux P."/>
            <person name="Hiltunen Thoren M."/>
            <person name="Johannesson H."/>
        </authorList>
    </citation>
    <scope>NUCLEOTIDE SEQUENCE</scope>
    <source>
        <strain evidence="3">CBS 123565</strain>
    </source>
</reference>
<feature type="domain" description="RanBD1" evidence="2">
    <location>
        <begin position="1142"/>
        <end position="1287"/>
    </location>
</feature>
<feature type="compositionally biased region" description="Low complexity" evidence="1">
    <location>
        <begin position="522"/>
        <end position="534"/>
    </location>
</feature>
<dbReference type="SUPFAM" id="SSF50729">
    <property type="entry name" value="PH domain-like"/>
    <property type="match status" value="1"/>
</dbReference>
<dbReference type="Proteomes" id="UP001304895">
    <property type="component" value="Unassembled WGS sequence"/>
</dbReference>
<organism evidence="3 4">
    <name type="scientific">Trichocladium antarcticum</name>
    <dbReference type="NCBI Taxonomy" id="1450529"/>
    <lineage>
        <taxon>Eukaryota</taxon>
        <taxon>Fungi</taxon>
        <taxon>Dikarya</taxon>
        <taxon>Ascomycota</taxon>
        <taxon>Pezizomycotina</taxon>
        <taxon>Sordariomycetes</taxon>
        <taxon>Sordariomycetidae</taxon>
        <taxon>Sordariales</taxon>
        <taxon>Chaetomiaceae</taxon>
        <taxon>Trichocladium</taxon>
    </lineage>
</organism>
<sequence length="1288" mass="132555">MDPPSKKRSIFGFTGLFRNAVAPTDEQNAKPDGPSKPAAPAPAQREINTASAPHSQVKRASDSQLASRKIIGRPQGPSSKLSQSISASEIAHRPSTSVFATPRRRPGDNPNKPPSFSASTASYAPANNPKATSFSGVASTPRNIFRSSALYSRPTASTLSPRVPVNTLNQSFPPATPGKTPRGSTADVNGRILANTTSSELFTMRIPSPPRHLTGEMLANEVPNDPSRPGSVYADEFLAHYCPPDLDEHQRRQFFCILDLRRLKYAADEVFTKKDWKINILNFAKEYEKSRSLIMLRYGLYEFKTVRASEAVKKEWKQKHGIPDSDDEGALVPKTNGDTKRKAEDDLTHSRNTLTFSVPGSNKRARAPEASAKNKRKADAEPEENQPAKLQKPTSTPQKTPSATKSFFESIARTSQSSDSATPARTGGKNGLFDSTAPKLNGSVGQSLFGAAPKAVAPAGNIFGHLSDESKGNEGADEESETSSNMDEDESEVQDLSQSDGPAASGGTSTPQFPVPKTTLNGTSSASSEAGEGTQAKSLFDRISKDSDGQPIRKVLPGDGSIVPPPPAVNDRSASPVKDQPVNNTWNANAPIKFSAPATASFGSIAPQPAASATIDFGTSTTKKAEEAPAPVPAPAPAPAAAPTPSPASAETPKGSPKESPPQNLFAAQTKKTEEVNGASGAAPKAPAANLFSGLPAKSADASTTAPPIFGGLTPSTSTGTIFGSTAPAFGQPPKDVESKAPESDSTPASLFGAQPTVAASEAPKANVFQSSTLFGSQANSERAPVAQPQFGGFFGKAQTTEVQAEKPASSLFAAGSAKPAGNLFGSGTPSFGASIEEPAAKKFAFGNTETKSGSSIFGSGASTPAAETAKTAETKSLFGAASAPAVSAPETKSLFGAAPTPGQEKPLFGSTAGGMKPLFGNTTGATESKPAALFGNSTPAAPTASSAPIFSFGNNSQTPAAPQAPVAQPNASIFGGLGGGTSFSFTAGGADTNTMKNPFAGDSSYSAPSSFDFGSGGTQTTNTPFSFGGGATAPTISFGGASDAGASNTQQTNSFGPTSGSMFSFGATQQSAPMFPQNPQPATSIFASGLAPGGGTSTGTNSPFTFGGASSLAATPAATTPEPSANAEGGKGTKADGDEAPQEQISLTEGGPGEEDESVVHEVRAKAAKLVTGHDSDDESGSSANKDKKKSPWKTQGVGPMRLLKNKTTGTVRMLLRAEPRGHVALNKAVLPNFTYKVEPGGKYVKITTATDDGKGLETWMLQVKTPALAQALVDSLEEHKKANEKK</sequence>
<feature type="compositionally biased region" description="Polar residues" evidence="1">
    <location>
        <begin position="714"/>
        <end position="724"/>
    </location>
</feature>
<dbReference type="InterPro" id="IPR000156">
    <property type="entry name" value="Ran_bind_dom"/>
</dbReference>
<dbReference type="InterPro" id="IPR011993">
    <property type="entry name" value="PH-like_dom_sf"/>
</dbReference>
<feature type="compositionally biased region" description="Basic and acidic residues" evidence="1">
    <location>
        <begin position="337"/>
        <end position="349"/>
    </location>
</feature>
<dbReference type="InterPro" id="IPR053074">
    <property type="entry name" value="NPC_Nucleoporin"/>
</dbReference>
<evidence type="ECO:0000256" key="1">
    <source>
        <dbReference type="SAM" id="MobiDB-lite"/>
    </source>
</evidence>
<dbReference type="PANTHER" id="PTHR38697:SF1">
    <property type="entry name" value="NUCLEAR PORE COMPLEX PROTEIN SIMILAR TO S. CEREVISIAE NUP2 (EUROFUNG)"/>
    <property type="match status" value="1"/>
</dbReference>